<reference evidence="1" key="1">
    <citation type="submission" date="2023-03" db="EMBL/GenBank/DDBJ databases">
        <authorList>
            <person name="Cleenwerck I."/>
        </authorList>
    </citation>
    <scope>NUCLEOTIDE SEQUENCE</scope>
    <source>
        <strain evidence="1">LMG 32879</strain>
    </source>
</reference>
<dbReference type="RefSeq" id="WP_289843759.1">
    <property type="nucleotide sequence ID" value="NZ_CATKSH010000025.1"/>
</dbReference>
<dbReference type="Proteomes" id="UP001176960">
    <property type="component" value="Unassembled WGS sequence"/>
</dbReference>
<dbReference type="AlphaFoldDB" id="A0AA35XZ04"/>
<comment type="caution">
    <text evidence="1">The sequence shown here is derived from an EMBL/GenBank/DDBJ whole genome shotgun (WGS) entry which is preliminary data.</text>
</comment>
<dbReference type="EMBL" id="CATKSH010000025">
    <property type="protein sequence ID" value="CAI9121861.1"/>
    <property type="molecule type" value="Genomic_DNA"/>
</dbReference>
<evidence type="ECO:0000313" key="2">
    <source>
        <dbReference type="Proteomes" id="UP001176960"/>
    </source>
</evidence>
<keyword evidence="2" id="KW-1185">Reference proteome</keyword>
<name>A0AA35XZ04_9PROT</name>
<organism evidence="1 2">
    <name type="scientific">Brytella acorum</name>
    <dbReference type="NCBI Taxonomy" id="2959299"/>
    <lineage>
        <taxon>Bacteria</taxon>
        <taxon>Pseudomonadati</taxon>
        <taxon>Pseudomonadota</taxon>
        <taxon>Alphaproteobacteria</taxon>
        <taxon>Acetobacterales</taxon>
        <taxon>Acetobacteraceae</taxon>
        <taxon>Brytella</taxon>
    </lineage>
</organism>
<sequence length="68" mass="8570">MSKSISQIFVMRGLQRKKKMKEKYEYKAIDWETRELQRQHNIYCQSREFTEETRFNEEEIKKITDMFR</sequence>
<evidence type="ECO:0000313" key="1">
    <source>
        <dbReference type="EMBL" id="CAI9121861.1"/>
    </source>
</evidence>
<protein>
    <submittedName>
        <fullName evidence="1">Uncharacterized protein</fullName>
    </submittedName>
</protein>
<accession>A0AA35XZ04</accession>
<proteinExistence type="predicted"/>
<gene>
    <name evidence="1" type="ORF">LMG32879_002716</name>
</gene>